<evidence type="ECO:0000256" key="4">
    <source>
        <dbReference type="ARBA" id="ARBA00022989"/>
    </source>
</evidence>
<name>A0ABW2KSA4_9PROT</name>
<feature type="transmembrane region" description="Helical" evidence="6">
    <location>
        <begin position="59"/>
        <end position="82"/>
    </location>
</feature>
<evidence type="ECO:0000256" key="2">
    <source>
        <dbReference type="ARBA" id="ARBA00022475"/>
    </source>
</evidence>
<evidence type="ECO:0000256" key="3">
    <source>
        <dbReference type="ARBA" id="ARBA00022692"/>
    </source>
</evidence>
<feature type="transmembrane region" description="Helical" evidence="6">
    <location>
        <begin position="150"/>
        <end position="171"/>
    </location>
</feature>
<feature type="transmembrane region" description="Helical" evidence="6">
    <location>
        <begin position="6"/>
        <end position="25"/>
    </location>
</feature>
<keyword evidence="3 6" id="KW-0812">Transmembrane</keyword>
<evidence type="ECO:0000313" key="7">
    <source>
        <dbReference type="EMBL" id="MFC7332260.1"/>
    </source>
</evidence>
<protein>
    <submittedName>
        <fullName evidence="7">Hydrogenase-4 component E</fullName>
    </submittedName>
</protein>
<dbReference type="PANTHER" id="PTHR38601">
    <property type="entry name" value="HYDROGENASE-4 COMPONENT E"/>
    <property type="match status" value="1"/>
</dbReference>
<dbReference type="InterPro" id="IPR038730">
    <property type="entry name" value="HyfE-like"/>
</dbReference>
<keyword evidence="5 6" id="KW-0472">Membrane</keyword>
<feature type="transmembrane region" description="Helical" evidence="6">
    <location>
        <begin position="32"/>
        <end position="53"/>
    </location>
</feature>
<dbReference type="PANTHER" id="PTHR38601:SF1">
    <property type="entry name" value="HYDROGENASE-4 COMPONENT E"/>
    <property type="match status" value="1"/>
</dbReference>
<reference evidence="8" key="1">
    <citation type="journal article" date="2019" name="Int. J. Syst. Evol. Microbiol.">
        <title>The Global Catalogue of Microorganisms (GCM) 10K type strain sequencing project: providing services to taxonomists for standard genome sequencing and annotation.</title>
        <authorList>
            <consortium name="The Broad Institute Genomics Platform"/>
            <consortium name="The Broad Institute Genome Sequencing Center for Infectious Disease"/>
            <person name="Wu L."/>
            <person name="Ma J."/>
        </authorList>
    </citation>
    <scope>NUCLEOTIDE SEQUENCE [LARGE SCALE GENOMIC DNA]</scope>
    <source>
        <strain evidence="8">CGMCC 1.16275</strain>
    </source>
</reference>
<keyword evidence="8" id="KW-1185">Reference proteome</keyword>
<dbReference type="RefSeq" id="WP_377356542.1">
    <property type="nucleotide sequence ID" value="NZ_JBHTCM010000004.1"/>
</dbReference>
<evidence type="ECO:0000256" key="1">
    <source>
        <dbReference type="ARBA" id="ARBA00004651"/>
    </source>
</evidence>
<proteinExistence type="predicted"/>
<gene>
    <name evidence="7" type="ORF">ACFQPS_03735</name>
</gene>
<comment type="subcellular location">
    <subcellularLocation>
        <location evidence="1">Cell membrane</location>
        <topology evidence="1">Multi-pass membrane protein</topology>
    </subcellularLocation>
</comment>
<evidence type="ECO:0000256" key="6">
    <source>
        <dbReference type="SAM" id="Phobius"/>
    </source>
</evidence>
<evidence type="ECO:0000256" key="5">
    <source>
        <dbReference type="ARBA" id="ARBA00023136"/>
    </source>
</evidence>
<comment type="caution">
    <text evidence="7">The sequence shown here is derived from an EMBL/GenBank/DDBJ whole genome shotgun (WGS) entry which is preliminary data.</text>
</comment>
<keyword evidence="4 6" id="KW-1133">Transmembrane helix</keyword>
<keyword evidence="2" id="KW-1003">Cell membrane</keyword>
<evidence type="ECO:0000313" key="8">
    <source>
        <dbReference type="Proteomes" id="UP001596456"/>
    </source>
</evidence>
<organism evidence="7 8">
    <name type="scientific">Rhodocista pekingensis</name>
    <dbReference type="NCBI Taxonomy" id="201185"/>
    <lineage>
        <taxon>Bacteria</taxon>
        <taxon>Pseudomonadati</taxon>
        <taxon>Pseudomonadota</taxon>
        <taxon>Alphaproteobacteria</taxon>
        <taxon>Rhodospirillales</taxon>
        <taxon>Azospirillaceae</taxon>
        <taxon>Rhodocista</taxon>
    </lineage>
</organism>
<accession>A0ABW2KSA4</accession>
<dbReference type="Proteomes" id="UP001596456">
    <property type="component" value="Unassembled WGS sequence"/>
</dbReference>
<sequence>MGEIGYDMAHLLGASVLLMSFALLYQRRLTALISAFATQSVFLAAAAAWQGFFQDNPHLYVTAVIALVFKALIIPLALLRIIERLGIHRTVQQAMGVGPTMVIGVSLVTLALLLVLPLTAEASALTREGLALALSVVLLGLLMMITRRNAIGQVIGFMSLENGLILAAVGVKGMPLVVEMLVAFAVMVAFIIFGIFFFQIRERFDTLDIHYLESFRGEGRRE</sequence>
<dbReference type="EMBL" id="JBHTCM010000004">
    <property type="protein sequence ID" value="MFC7332260.1"/>
    <property type="molecule type" value="Genomic_DNA"/>
</dbReference>
<feature type="transmembrane region" description="Helical" evidence="6">
    <location>
        <begin position="177"/>
        <end position="198"/>
    </location>
</feature>
<feature type="transmembrane region" description="Helical" evidence="6">
    <location>
        <begin position="94"/>
        <end position="118"/>
    </location>
</feature>
<feature type="transmembrane region" description="Helical" evidence="6">
    <location>
        <begin position="124"/>
        <end position="143"/>
    </location>
</feature>